<dbReference type="RefSeq" id="WP_303681325.1">
    <property type="nucleotide sequence ID" value="NZ_LVWG01000023.1"/>
</dbReference>
<accession>A0A165LVY5</accession>
<organism evidence="3 4">
    <name type="scientific">Pelodictyon luteolum</name>
    <dbReference type="NCBI Taxonomy" id="1100"/>
    <lineage>
        <taxon>Bacteria</taxon>
        <taxon>Pseudomonadati</taxon>
        <taxon>Chlorobiota</taxon>
        <taxon>Chlorobiia</taxon>
        <taxon>Chlorobiales</taxon>
        <taxon>Chlorobiaceae</taxon>
        <taxon>Chlorobium/Pelodictyon group</taxon>
        <taxon>Pelodictyon</taxon>
    </lineage>
</organism>
<dbReference type="PANTHER" id="PTHR30570">
    <property type="entry name" value="PERIPLASMIC PHOSPHATE BINDING COMPONENT OF PHOSPHATE ABC TRANSPORTER"/>
    <property type="match status" value="1"/>
</dbReference>
<dbReference type="InterPro" id="IPR024370">
    <property type="entry name" value="PBP_domain"/>
</dbReference>
<dbReference type="Gene3D" id="3.40.190.10">
    <property type="entry name" value="Periplasmic binding protein-like II"/>
    <property type="match status" value="4"/>
</dbReference>
<keyword evidence="1" id="KW-0732">Signal</keyword>
<reference evidence="3 4" key="1">
    <citation type="submission" date="2016-03" db="EMBL/GenBank/DDBJ databases">
        <title>Speciation and ecological success in dimly lit waters: horizontal gene transfer in a green sulfur bacteria bloom unveiled by metagenomic assembly.</title>
        <authorList>
            <person name="Llorens-Mares T."/>
            <person name="Liu Z."/>
            <person name="Allen L.Z."/>
            <person name="Rusch D.B."/>
            <person name="Craig M.T."/>
            <person name="Dupont C.L."/>
            <person name="Bryant D.A."/>
            <person name="Casamayor E.O."/>
        </authorList>
    </citation>
    <scope>NUCLEOTIDE SEQUENCE [LARGE SCALE GENOMIC DNA]</scope>
    <source>
        <strain evidence="3">CIII</strain>
    </source>
</reference>
<name>A0A165LVY5_PELLU</name>
<evidence type="ECO:0000256" key="1">
    <source>
        <dbReference type="ARBA" id="ARBA00022729"/>
    </source>
</evidence>
<dbReference type="EMBL" id="LVWG01000023">
    <property type="protein sequence ID" value="KZK74499.1"/>
    <property type="molecule type" value="Genomic_DNA"/>
</dbReference>
<dbReference type="Proteomes" id="UP000076481">
    <property type="component" value="Unassembled WGS sequence"/>
</dbReference>
<dbReference type="Pfam" id="PF12849">
    <property type="entry name" value="PBP_like_2"/>
    <property type="match status" value="1"/>
</dbReference>
<protein>
    <recommendedName>
        <fullName evidence="2">PBP domain-containing protein</fullName>
    </recommendedName>
</protein>
<dbReference type="PANTHER" id="PTHR30570:SF1">
    <property type="entry name" value="PHOSPHATE-BINDING PROTEIN PSTS"/>
    <property type="match status" value="1"/>
</dbReference>
<evidence type="ECO:0000259" key="2">
    <source>
        <dbReference type="Pfam" id="PF12849"/>
    </source>
</evidence>
<feature type="non-terminal residue" evidence="3">
    <location>
        <position position="1"/>
    </location>
</feature>
<feature type="domain" description="PBP" evidence="2">
    <location>
        <begin position="42"/>
        <end position="257"/>
    </location>
</feature>
<gene>
    <name evidence="3" type="ORF">A3K90_05085</name>
</gene>
<sequence>CDVTLGLLLGSCSDSSIPESPIRGEMRLVADPGLLSPASMQSELFTRYYPDARIVTIGADSLSALNSLLSGRSKAALSLLCPSPDLRKRTPLLRVEPVARDAVVLVVNENSPLTHVSKEAVFQAFSGMRADGDNGLLPLIAADDTVLRELLDGGDALKGRKLQAYGCRSQQEMLQRVAGDRHAVGIILRSVYLGEKASHSAPDNLRLLAVSADTGRTGPVAPDPENILNGSYPFVAEVCYIYYSGEALPAGFGAWLSAEGQKAFENGPLVPYRQRVRTIILSAKPASDPL</sequence>
<dbReference type="InterPro" id="IPR050811">
    <property type="entry name" value="Phosphate_ABC_transporter"/>
</dbReference>
<evidence type="ECO:0000313" key="3">
    <source>
        <dbReference type="EMBL" id="KZK74499.1"/>
    </source>
</evidence>
<dbReference type="SUPFAM" id="SSF53850">
    <property type="entry name" value="Periplasmic binding protein-like II"/>
    <property type="match status" value="1"/>
</dbReference>
<dbReference type="AlphaFoldDB" id="A0A165LVY5"/>
<comment type="caution">
    <text evidence="3">The sequence shown here is derived from an EMBL/GenBank/DDBJ whole genome shotgun (WGS) entry which is preliminary data.</text>
</comment>
<evidence type="ECO:0000313" key="4">
    <source>
        <dbReference type="Proteomes" id="UP000076481"/>
    </source>
</evidence>
<proteinExistence type="predicted"/>